<dbReference type="SMART" id="SM00380">
    <property type="entry name" value="AP2"/>
    <property type="match status" value="2"/>
</dbReference>
<evidence type="ECO:0000256" key="4">
    <source>
        <dbReference type="ARBA" id="ARBA00023163"/>
    </source>
</evidence>
<keyword evidence="3" id="KW-0238">DNA-binding</keyword>
<feature type="compositionally biased region" description="Low complexity" evidence="6">
    <location>
        <begin position="75"/>
        <end position="90"/>
    </location>
</feature>
<dbReference type="CDD" id="cd00018">
    <property type="entry name" value="AP2"/>
    <property type="match status" value="2"/>
</dbReference>
<dbReference type="PANTHER" id="PTHR32467">
    <property type="entry name" value="AP2-LIKE ETHYLENE-RESPONSIVE TRANSCRIPTION FACTOR"/>
    <property type="match status" value="1"/>
</dbReference>
<proteinExistence type="predicted"/>
<keyword evidence="9" id="KW-1185">Reference proteome</keyword>
<feature type="domain" description="AP2/ERF" evidence="7">
    <location>
        <begin position="423"/>
        <end position="485"/>
    </location>
</feature>
<evidence type="ECO:0000256" key="6">
    <source>
        <dbReference type="SAM" id="MobiDB-lite"/>
    </source>
</evidence>
<feature type="region of interest" description="Disordered" evidence="6">
    <location>
        <begin position="207"/>
        <end position="342"/>
    </location>
</feature>
<sequence length="584" mass="63381">MLQDQEVQDGNGSSELSQEDWEFLLRLQVVQHLFYQAWSWNPITGMFFGLLLKTQARAEHIHARQQVQARTQAGTSAAAPDCTTPPDTAPNMHAACRAPVRNPFLKAASVPGPVLDARDRGQPPHWPLALSLPNSPKGPNVADPPSRREPLSPCSTSAQNNLMAQWRAQDLPISPHLAWLQPSSGRHTFAFLGQPGADLADQVLQYRSQAHPSRKPRSAGRRPAESRRATQESAKGGKARGQGGASTPSTPEVDGSAHGTPLHTPKRPPQTPAGRTARHNLPTKRTLDAAEDAEQRDQPQRLRSSASPPPKRAARASAKASGSAAQKRQPGASASSVYRGVSRHRLTQRWEASLWLAGKQMYLGGFQDEDDAARAYDLAALACKGLSVPTNFPVEGYTESLTEIGGSSREEIVAWVRRRSSAFSRGRSRFRGVSGQAGHWEARIGTFGDRKNVSFGIHETEEEAARQYDRALIVEKGRAAKTNFPIVLYEEEVAYFEASIAARFGSLDCPAAQAFLAEMTLPYEPGSGAVKPMQQLQQKNRGGRPRNNAASVIYGSALQMALNSSRPVTAAQAGHGLPEELPLE</sequence>
<comment type="caution">
    <text evidence="8">The sequence shown here is derived from an EMBL/GenBank/DDBJ whole genome shotgun (WGS) entry which is preliminary data.</text>
</comment>
<dbReference type="InterPro" id="IPR036955">
    <property type="entry name" value="AP2/ERF_dom_sf"/>
</dbReference>
<protein>
    <submittedName>
        <fullName evidence="8">G13438 protein</fullName>
    </submittedName>
</protein>
<dbReference type="InterPro" id="IPR001471">
    <property type="entry name" value="AP2/ERF_dom"/>
</dbReference>
<feature type="compositionally biased region" description="Basic and acidic residues" evidence="6">
    <location>
        <begin position="285"/>
        <end position="300"/>
    </location>
</feature>
<dbReference type="PANTHER" id="PTHR32467:SF90">
    <property type="entry name" value="AP2-LIKE ETHYLENE-RESPONSIVE TRANSCRIPTION FACTOR AIL1"/>
    <property type="match status" value="1"/>
</dbReference>
<evidence type="ECO:0000256" key="1">
    <source>
        <dbReference type="ARBA" id="ARBA00004123"/>
    </source>
</evidence>
<feature type="compositionally biased region" description="Low complexity" evidence="6">
    <location>
        <begin position="315"/>
        <end position="325"/>
    </location>
</feature>
<comment type="subcellular location">
    <subcellularLocation>
        <location evidence="1">Nucleus</location>
    </subcellularLocation>
</comment>
<reference evidence="8 9" key="1">
    <citation type="submission" date="2024-06" db="EMBL/GenBank/DDBJ databases">
        <authorList>
            <person name="Kraege A."/>
            <person name="Thomma B."/>
        </authorList>
    </citation>
    <scope>NUCLEOTIDE SEQUENCE [LARGE SCALE GENOMIC DNA]</scope>
</reference>
<organism evidence="8 9">
    <name type="scientific">Coccomyxa viridis</name>
    <dbReference type="NCBI Taxonomy" id="1274662"/>
    <lineage>
        <taxon>Eukaryota</taxon>
        <taxon>Viridiplantae</taxon>
        <taxon>Chlorophyta</taxon>
        <taxon>core chlorophytes</taxon>
        <taxon>Trebouxiophyceae</taxon>
        <taxon>Trebouxiophyceae incertae sedis</taxon>
        <taxon>Coccomyxaceae</taxon>
        <taxon>Coccomyxa</taxon>
    </lineage>
</organism>
<evidence type="ECO:0000256" key="2">
    <source>
        <dbReference type="ARBA" id="ARBA00023015"/>
    </source>
</evidence>
<evidence type="ECO:0000313" key="8">
    <source>
        <dbReference type="EMBL" id="CAL5230000.1"/>
    </source>
</evidence>
<keyword evidence="2" id="KW-0805">Transcription regulation</keyword>
<keyword evidence="5" id="KW-0539">Nucleus</keyword>
<feature type="region of interest" description="Disordered" evidence="6">
    <location>
        <begin position="67"/>
        <end position="94"/>
    </location>
</feature>
<dbReference type="EMBL" id="CAXHTA020000021">
    <property type="protein sequence ID" value="CAL5230000.1"/>
    <property type="molecule type" value="Genomic_DNA"/>
</dbReference>
<accession>A0ABP1GCR9</accession>
<evidence type="ECO:0000313" key="9">
    <source>
        <dbReference type="Proteomes" id="UP001497392"/>
    </source>
</evidence>
<name>A0ABP1GCR9_9CHLO</name>
<evidence type="ECO:0000256" key="3">
    <source>
        <dbReference type="ARBA" id="ARBA00023125"/>
    </source>
</evidence>
<evidence type="ECO:0000259" key="7">
    <source>
        <dbReference type="PROSITE" id="PS51032"/>
    </source>
</evidence>
<keyword evidence="4" id="KW-0804">Transcription</keyword>
<dbReference type="InterPro" id="IPR016177">
    <property type="entry name" value="DNA-bd_dom_sf"/>
</dbReference>
<feature type="region of interest" description="Disordered" evidence="6">
    <location>
        <begin position="111"/>
        <end position="156"/>
    </location>
</feature>
<evidence type="ECO:0000256" key="5">
    <source>
        <dbReference type="ARBA" id="ARBA00023242"/>
    </source>
</evidence>
<dbReference type="Gene3D" id="3.30.730.10">
    <property type="entry name" value="AP2/ERF domain"/>
    <property type="match status" value="2"/>
</dbReference>
<dbReference type="Proteomes" id="UP001497392">
    <property type="component" value="Unassembled WGS sequence"/>
</dbReference>
<dbReference type="PROSITE" id="PS51032">
    <property type="entry name" value="AP2_ERF"/>
    <property type="match status" value="2"/>
</dbReference>
<dbReference type="SUPFAM" id="SSF54171">
    <property type="entry name" value="DNA-binding domain"/>
    <property type="match status" value="2"/>
</dbReference>
<gene>
    <name evidence="8" type="primary">g13438</name>
    <name evidence="8" type="ORF">VP750_LOCUS11906</name>
</gene>
<feature type="domain" description="AP2/ERF" evidence="7">
    <location>
        <begin position="337"/>
        <end position="393"/>
    </location>
</feature>